<keyword evidence="4" id="KW-1185">Reference proteome</keyword>
<protein>
    <recommendedName>
        <fullName evidence="5">TfoX/Sxy family protein</fullName>
    </recommendedName>
</protein>
<evidence type="ECO:0000313" key="2">
    <source>
        <dbReference type="EMBL" id="QMS98024.1"/>
    </source>
</evidence>
<evidence type="ECO:0000313" key="3">
    <source>
        <dbReference type="Proteomes" id="UP000515349"/>
    </source>
</evidence>
<dbReference type="EMBL" id="CP059472">
    <property type="protein sequence ID" value="QMS98024.1"/>
    <property type="molecule type" value="Genomic_DNA"/>
</dbReference>
<reference evidence="1" key="3">
    <citation type="submission" date="2020-07" db="EMBL/GenBank/DDBJ databases">
        <authorList>
            <person name="Yang C."/>
        </authorList>
    </citation>
    <scope>NUCLEOTIDE SEQUENCE</scope>
    <source>
        <strain evidence="1">Cx-624</strain>
    </source>
</reference>
<gene>
    <name evidence="2" type="ORF">H1R16_09935</name>
    <name evidence="1" type="ORF">H2507_05530</name>
</gene>
<dbReference type="KEGG" id="cbau:H1R16_09935"/>
<accession>A0A7D7LLZ3</accession>
<dbReference type="EMBL" id="JACEUX010000001">
    <property type="protein sequence ID" value="MBA5246621.1"/>
    <property type="molecule type" value="Genomic_DNA"/>
</dbReference>
<evidence type="ECO:0008006" key="5">
    <source>
        <dbReference type="Google" id="ProtNLM"/>
    </source>
</evidence>
<sequence>MTEAELYFNELTEQISDAIPGKMFGALCVKMPNGKAGAMFWRDFLVVKISGETLGKAQKLSGVDVFTPAEGRPMSGWYTIPYEHKRHWKELMEFSCATAEKLPKKSKK</sequence>
<dbReference type="AlphaFoldDB" id="A0A7D7LLZ3"/>
<proteinExistence type="predicted"/>
<dbReference type="Proteomes" id="UP000515349">
    <property type="component" value="Chromosome"/>
</dbReference>
<reference evidence="2 3" key="1">
    <citation type="submission" date="2020-07" db="EMBL/GenBank/DDBJ databases">
        <title>Chryseobacterium sp.cx-624.</title>
        <authorList>
            <person name="Yang C."/>
        </authorList>
    </citation>
    <scope>NUCLEOTIDE SEQUENCE [LARGE SCALE GENOMIC DNA]</scope>
    <source>
        <strain evidence="3">cx-624</strain>
        <strain evidence="2">Cx-624</strain>
    </source>
</reference>
<organism evidence="2 3">
    <name type="scientific">Marnyiella aurantia</name>
    <dbReference type="NCBI Taxonomy" id="2758037"/>
    <lineage>
        <taxon>Bacteria</taxon>
        <taxon>Pseudomonadati</taxon>
        <taxon>Bacteroidota</taxon>
        <taxon>Flavobacteriia</taxon>
        <taxon>Flavobacteriales</taxon>
        <taxon>Weeksellaceae</taxon>
        <taxon>Marnyiella</taxon>
    </lineage>
</organism>
<evidence type="ECO:0000313" key="4">
    <source>
        <dbReference type="Proteomes" id="UP000539710"/>
    </source>
</evidence>
<reference evidence="4" key="2">
    <citation type="submission" date="2020-07" db="EMBL/GenBank/DDBJ databases">
        <title>Flavobacterium sp. xlx-214.</title>
        <authorList>
            <person name="Yang C."/>
        </authorList>
    </citation>
    <scope>NUCLEOTIDE SEQUENCE [LARGE SCALE GENOMIC DNA]</scope>
    <source>
        <strain evidence="4">CX-624</strain>
    </source>
</reference>
<dbReference type="Proteomes" id="UP000539710">
    <property type="component" value="Unassembled WGS sequence"/>
</dbReference>
<name>A0A7D7LLZ3_9FLAO</name>
<dbReference type="RefSeq" id="WP_181886690.1">
    <property type="nucleotide sequence ID" value="NZ_CP059472.1"/>
</dbReference>
<evidence type="ECO:0000313" key="1">
    <source>
        <dbReference type="EMBL" id="MBA5246621.1"/>
    </source>
</evidence>